<accession>A0A9N8V6C1</accession>
<reference evidence="1" key="1">
    <citation type="submission" date="2021-06" db="EMBL/GenBank/DDBJ databases">
        <authorList>
            <person name="Kallberg Y."/>
            <person name="Tangrot J."/>
            <person name="Rosling A."/>
        </authorList>
    </citation>
    <scope>NUCLEOTIDE SEQUENCE</scope>
    <source>
        <strain evidence="1">MA453B</strain>
    </source>
</reference>
<organism evidence="1 2">
    <name type="scientific">Dentiscutata erythropus</name>
    <dbReference type="NCBI Taxonomy" id="1348616"/>
    <lineage>
        <taxon>Eukaryota</taxon>
        <taxon>Fungi</taxon>
        <taxon>Fungi incertae sedis</taxon>
        <taxon>Mucoromycota</taxon>
        <taxon>Glomeromycotina</taxon>
        <taxon>Glomeromycetes</taxon>
        <taxon>Diversisporales</taxon>
        <taxon>Gigasporaceae</taxon>
        <taxon>Dentiscutata</taxon>
    </lineage>
</organism>
<evidence type="ECO:0000313" key="2">
    <source>
        <dbReference type="Proteomes" id="UP000789405"/>
    </source>
</evidence>
<dbReference type="Proteomes" id="UP000789405">
    <property type="component" value="Unassembled WGS sequence"/>
</dbReference>
<name>A0A9N8V6C1_9GLOM</name>
<dbReference type="OrthoDB" id="3270019at2759"/>
<comment type="caution">
    <text evidence="1">The sequence shown here is derived from an EMBL/GenBank/DDBJ whole genome shotgun (WGS) entry which is preliminary data.</text>
</comment>
<dbReference type="InterPro" id="IPR001611">
    <property type="entry name" value="Leu-rich_rpt"/>
</dbReference>
<gene>
    <name evidence="1" type="ORF">DERYTH_LOCUS103</name>
</gene>
<proteinExistence type="predicted"/>
<evidence type="ECO:0000313" key="1">
    <source>
        <dbReference type="EMBL" id="CAG8444535.1"/>
    </source>
</evidence>
<dbReference type="EMBL" id="CAJVPY010000019">
    <property type="protein sequence ID" value="CAG8444535.1"/>
    <property type="molecule type" value="Genomic_DNA"/>
</dbReference>
<keyword evidence="2" id="KW-1185">Reference proteome</keyword>
<dbReference type="InterPro" id="IPR032675">
    <property type="entry name" value="LRR_dom_sf"/>
</dbReference>
<dbReference type="Pfam" id="PF13516">
    <property type="entry name" value="LRR_6"/>
    <property type="match status" value="1"/>
</dbReference>
<protein>
    <submittedName>
        <fullName evidence="1">24764_t:CDS:1</fullName>
    </submittedName>
</protein>
<dbReference type="SUPFAM" id="SSF52047">
    <property type="entry name" value="RNI-like"/>
    <property type="match status" value="1"/>
</dbReference>
<dbReference type="AlphaFoldDB" id="A0A9N8V6C1"/>
<dbReference type="Gene3D" id="3.80.10.10">
    <property type="entry name" value="Ribonuclease Inhibitor"/>
    <property type="match status" value="1"/>
</dbReference>
<sequence>MVLSSNGIGSVGGEILADDFAKTPLISLNISNNDIGPIGGHKFGLMLEENYVLNISNDREFIVTSMPTEPVLAEASARIMNEVEPCLFRDILSSQVSDSSPAITNHVLWDHC</sequence>